<reference evidence="2 3" key="1">
    <citation type="journal article" date="2016" name="Genome Biol. Evol.">
        <title>Divergent and convergent evolution of fungal pathogenicity.</title>
        <authorList>
            <person name="Shang Y."/>
            <person name="Xiao G."/>
            <person name="Zheng P."/>
            <person name="Cen K."/>
            <person name="Zhan S."/>
            <person name="Wang C."/>
        </authorList>
    </citation>
    <scope>NUCLEOTIDE SEQUENCE [LARGE SCALE GENOMIC DNA]</scope>
    <source>
        <strain evidence="2 3">RCEF 3172</strain>
    </source>
</reference>
<dbReference type="AlphaFoldDB" id="A0A167EG50"/>
<name>A0A167EG50_9HYPO</name>
<accession>A0A167EG50</accession>
<evidence type="ECO:0000313" key="2">
    <source>
        <dbReference type="EMBL" id="OAA43874.1"/>
    </source>
</evidence>
<feature type="signal peptide" evidence="1">
    <location>
        <begin position="1"/>
        <end position="21"/>
    </location>
</feature>
<sequence>MRTPSALVLLLVGLIGHNILAAPTLGLFTDALSYLMGGKHAKPPNEPENIPPSTQDIANAAQTWQGDTKTVSNFLSRAETLSPQELQEQGTLAFSAIKDEMAQKAVLDKVFLNGTAEARDPRLVLADDTLSNQGISAFVVDGLALFSTIGAKLTPEEVTIFVRAVNQDRCANVLPSIDAYLSAAEVFLGSGNGTFKAIRPSNC</sequence>
<comment type="caution">
    <text evidence="2">The sequence shown here is derived from an EMBL/GenBank/DDBJ whole genome shotgun (WGS) entry which is preliminary data.</text>
</comment>
<gene>
    <name evidence="2" type="ORF">BBO_04230</name>
</gene>
<dbReference type="EMBL" id="AZHA01000011">
    <property type="protein sequence ID" value="OAA43874.1"/>
    <property type="molecule type" value="Genomic_DNA"/>
</dbReference>
<dbReference type="OrthoDB" id="2117996at2759"/>
<proteinExistence type="predicted"/>
<evidence type="ECO:0000256" key="1">
    <source>
        <dbReference type="SAM" id="SignalP"/>
    </source>
</evidence>
<keyword evidence="1" id="KW-0732">Signal</keyword>
<keyword evidence="3" id="KW-1185">Reference proteome</keyword>
<protein>
    <submittedName>
        <fullName evidence="2">Uncharacterized protein</fullName>
    </submittedName>
</protein>
<dbReference type="Proteomes" id="UP000076863">
    <property type="component" value="Unassembled WGS sequence"/>
</dbReference>
<evidence type="ECO:0000313" key="3">
    <source>
        <dbReference type="Proteomes" id="UP000076863"/>
    </source>
</evidence>
<feature type="chain" id="PRO_5007885726" evidence="1">
    <location>
        <begin position="22"/>
        <end position="203"/>
    </location>
</feature>
<organism evidence="2 3">
    <name type="scientific">Beauveria brongniartii RCEF 3172</name>
    <dbReference type="NCBI Taxonomy" id="1081107"/>
    <lineage>
        <taxon>Eukaryota</taxon>
        <taxon>Fungi</taxon>
        <taxon>Dikarya</taxon>
        <taxon>Ascomycota</taxon>
        <taxon>Pezizomycotina</taxon>
        <taxon>Sordariomycetes</taxon>
        <taxon>Hypocreomycetidae</taxon>
        <taxon>Hypocreales</taxon>
        <taxon>Cordycipitaceae</taxon>
        <taxon>Beauveria</taxon>
        <taxon>Beauveria brongniartii</taxon>
    </lineage>
</organism>